<dbReference type="EMBL" id="RBUA01000008">
    <property type="protein sequence ID" value="RMU67369.1"/>
    <property type="molecule type" value="Genomic_DNA"/>
</dbReference>
<comment type="caution">
    <text evidence="1">The sequence shown here is derived from an EMBL/GenBank/DDBJ whole genome shotgun (WGS) entry which is preliminary data.</text>
</comment>
<dbReference type="AlphaFoldDB" id="A0A3M5W9V7"/>
<reference evidence="1 2" key="1">
    <citation type="submission" date="2018-08" db="EMBL/GenBank/DDBJ databases">
        <title>Recombination of ecologically and evolutionarily significant loci maintains genetic cohesion in the Pseudomonas syringae species complex.</title>
        <authorList>
            <person name="Dillon M."/>
            <person name="Thakur S."/>
            <person name="Almeida R.N.D."/>
            <person name="Weir B.S."/>
            <person name="Guttman D.S."/>
        </authorList>
    </citation>
    <scope>NUCLEOTIDE SEQUENCE [LARGE SCALE GENOMIC DNA]</scope>
    <source>
        <strain evidence="1 2">ICMP 14479</strain>
    </source>
</reference>
<organism evidence="1 2">
    <name type="scientific">Pseudomonas syringae pv. avii</name>
    <dbReference type="NCBI Taxonomy" id="663959"/>
    <lineage>
        <taxon>Bacteria</taxon>
        <taxon>Pseudomonadati</taxon>
        <taxon>Pseudomonadota</taxon>
        <taxon>Gammaproteobacteria</taxon>
        <taxon>Pseudomonadales</taxon>
        <taxon>Pseudomonadaceae</taxon>
        <taxon>Pseudomonas</taxon>
        <taxon>Pseudomonas syringae</taxon>
    </lineage>
</organism>
<gene>
    <name evidence="1" type="ORF">ALP29_200449</name>
</gene>
<evidence type="ECO:0000313" key="2">
    <source>
        <dbReference type="Proteomes" id="UP000280395"/>
    </source>
</evidence>
<evidence type="ECO:0000313" key="1">
    <source>
        <dbReference type="EMBL" id="RMU67369.1"/>
    </source>
</evidence>
<accession>A0A3M5W9V7</accession>
<dbReference type="Proteomes" id="UP000280395">
    <property type="component" value="Unassembled WGS sequence"/>
</dbReference>
<proteinExistence type="predicted"/>
<protein>
    <submittedName>
        <fullName evidence="1">Uncharacterized protein</fullName>
    </submittedName>
</protein>
<name>A0A3M5W9V7_PSESX</name>
<sequence length="109" mass="12495">MAVRRISQRQTLSGDHRLLLISQQQRAVALIVFHTQMGEQMLVRTQKRVLDLSLNLRCQAALLVKKPHPALPRRHAVGQAIRWVVTVCAEHDTIARRHENHPQRSTITS</sequence>